<evidence type="ECO:0000313" key="1">
    <source>
        <dbReference type="EMBL" id="KAH6613346.1"/>
    </source>
</evidence>
<organism evidence="1 2">
    <name type="scientific">Chaetomium tenue</name>
    <dbReference type="NCBI Taxonomy" id="1854479"/>
    <lineage>
        <taxon>Eukaryota</taxon>
        <taxon>Fungi</taxon>
        <taxon>Dikarya</taxon>
        <taxon>Ascomycota</taxon>
        <taxon>Pezizomycotina</taxon>
        <taxon>Sordariomycetes</taxon>
        <taxon>Sordariomycetidae</taxon>
        <taxon>Sordariales</taxon>
        <taxon>Chaetomiaceae</taxon>
        <taxon>Chaetomium</taxon>
    </lineage>
</organism>
<dbReference type="EMBL" id="JAGIZQ010000008">
    <property type="protein sequence ID" value="KAH6613346.1"/>
    <property type="molecule type" value="Genomic_DNA"/>
</dbReference>
<reference evidence="1 2" key="1">
    <citation type="journal article" date="2021" name="Nat. Commun.">
        <title>Genetic determinants of endophytism in the Arabidopsis root mycobiome.</title>
        <authorList>
            <person name="Mesny F."/>
            <person name="Miyauchi S."/>
            <person name="Thiergart T."/>
            <person name="Pickel B."/>
            <person name="Atanasova L."/>
            <person name="Karlsson M."/>
            <person name="Huettel B."/>
            <person name="Barry K.W."/>
            <person name="Haridas S."/>
            <person name="Chen C."/>
            <person name="Bauer D."/>
            <person name="Andreopoulos W."/>
            <person name="Pangilinan J."/>
            <person name="LaButti K."/>
            <person name="Riley R."/>
            <person name="Lipzen A."/>
            <person name="Clum A."/>
            <person name="Drula E."/>
            <person name="Henrissat B."/>
            <person name="Kohler A."/>
            <person name="Grigoriev I.V."/>
            <person name="Martin F.M."/>
            <person name="Hacquard S."/>
        </authorList>
    </citation>
    <scope>NUCLEOTIDE SEQUENCE [LARGE SCALE GENOMIC DNA]</scope>
    <source>
        <strain evidence="1 2">MPI-SDFR-AT-0079</strain>
    </source>
</reference>
<accession>A0ACB7NVP5</accession>
<proteinExistence type="predicted"/>
<gene>
    <name evidence="1" type="ORF">F5144DRAFT_661439</name>
</gene>
<protein>
    <submittedName>
        <fullName evidence="1">Uncharacterized protein</fullName>
    </submittedName>
</protein>
<sequence length="193" mass="20019">MSSHTTSNGQLPSGVAPNSSAGRGAKPQPIARQPTLKQAGISGRPAPDPTTSSSTSASQGPSNADNRSTAPAAATGVRPPSRSSTASTTSTMVRHSSFMPKERAAKLNGEGDNRARQAAMVQDALNKYKTSIEAEAKAKAAYAAHGKRVENDPCMMARDWHSAGLEAAELANAWEKAANSARSLHEAVKRAAE</sequence>
<keyword evidence="2" id="KW-1185">Reference proteome</keyword>
<dbReference type="Proteomes" id="UP000724584">
    <property type="component" value="Unassembled WGS sequence"/>
</dbReference>
<name>A0ACB7NVP5_9PEZI</name>
<comment type="caution">
    <text evidence="1">The sequence shown here is derived from an EMBL/GenBank/DDBJ whole genome shotgun (WGS) entry which is preliminary data.</text>
</comment>
<evidence type="ECO:0000313" key="2">
    <source>
        <dbReference type="Proteomes" id="UP000724584"/>
    </source>
</evidence>